<dbReference type="Pfam" id="PF00535">
    <property type="entry name" value="Glycos_transf_2"/>
    <property type="match status" value="1"/>
</dbReference>
<dbReference type="Gene3D" id="3.90.550.10">
    <property type="entry name" value="Spore Coat Polysaccharide Biosynthesis Protein SpsA, Chain A"/>
    <property type="match status" value="1"/>
</dbReference>
<keyword evidence="4" id="KW-1185">Reference proteome</keyword>
<dbReference type="RefSeq" id="WP_269884069.1">
    <property type="nucleotide sequence ID" value="NZ_JAQAGZ010000018.1"/>
</dbReference>
<feature type="transmembrane region" description="Helical" evidence="1">
    <location>
        <begin position="349"/>
        <end position="368"/>
    </location>
</feature>
<dbReference type="SUPFAM" id="SSF53448">
    <property type="entry name" value="Nucleotide-diphospho-sugar transferases"/>
    <property type="match status" value="1"/>
</dbReference>
<sequence>MRFIEVWALISLTYWVLMLADTLRARQWMLKLPASDPGKTDSEQPIVSVIIAAKEEEASIADTVKHLLNQSYPRVEIIAVNDRSKDATGRKLDELRRWSEGKRDIPIPLRIIHITSLPSGWLGKNHALYQGYLQARGSYLLFTDADIRFEPDTIRDAVQYMQQQHADHLTLAPRMISRGFWLKAFVQFFFFTFSLYVRPWRANDDFQHKHGMGVGAFNMLTRHAYERIGTHRAIALRPDDDLQLGMLVKQARLRQRLAAGTDHIAVEWYPSLREAVRGLEKNMFSGFGYRISVALLGAVGLLGLFLFPVIGMLTLGGWTAWAFGLSAVLLETVYFLLIRSILGQSGREILVFPATACLMCWVVLRSVWLTLRQGGIYWRGTFYSLKELKRMKQASS</sequence>
<feature type="transmembrane region" description="Helical" evidence="1">
    <location>
        <begin position="287"/>
        <end position="312"/>
    </location>
</feature>
<dbReference type="EMBL" id="JAQAGZ010000018">
    <property type="protein sequence ID" value="MCZ8515538.1"/>
    <property type="molecule type" value="Genomic_DNA"/>
</dbReference>
<keyword evidence="1" id="KW-0812">Transmembrane</keyword>
<accession>A0ABT4QF79</accession>
<protein>
    <submittedName>
        <fullName evidence="3">Glycosyltransferase</fullName>
    </submittedName>
</protein>
<proteinExistence type="predicted"/>
<evidence type="ECO:0000256" key="1">
    <source>
        <dbReference type="SAM" id="Phobius"/>
    </source>
</evidence>
<organism evidence="3 4">
    <name type="scientific">Paenibacillus gyeongsangnamensis</name>
    <dbReference type="NCBI Taxonomy" id="3388067"/>
    <lineage>
        <taxon>Bacteria</taxon>
        <taxon>Bacillati</taxon>
        <taxon>Bacillota</taxon>
        <taxon>Bacilli</taxon>
        <taxon>Bacillales</taxon>
        <taxon>Paenibacillaceae</taxon>
        <taxon>Paenibacillus</taxon>
    </lineage>
</organism>
<evidence type="ECO:0000313" key="4">
    <source>
        <dbReference type="Proteomes" id="UP001527882"/>
    </source>
</evidence>
<gene>
    <name evidence="3" type="ORF">O9H85_24650</name>
</gene>
<dbReference type="InterPro" id="IPR001173">
    <property type="entry name" value="Glyco_trans_2-like"/>
</dbReference>
<reference evidence="3 4" key="1">
    <citation type="submission" date="2022-12" db="EMBL/GenBank/DDBJ databases">
        <title>Draft genome sequence of Paenibacillus sp. dW9.</title>
        <authorList>
            <person name="Choi E.-W."/>
            <person name="Kim D.-U."/>
        </authorList>
    </citation>
    <scope>NUCLEOTIDE SEQUENCE [LARGE SCALE GENOMIC DNA]</scope>
    <source>
        <strain evidence="4">dW9</strain>
    </source>
</reference>
<feature type="domain" description="Glycosyltransferase 2-like" evidence="2">
    <location>
        <begin position="48"/>
        <end position="227"/>
    </location>
</feature>
<dbReference type="Proteomes" id="UP001527882">
    <property type="component" value="Unassembled WGS sequence"/>
</dbReference>
<feature type="transmembrane region" description="Helical" evidence="1">
    <location>
        <begin position="318"/>
        <end position="337"/>
    </location>
</feature>
<dbReference type="PANTHER" id="PTHR43646:SF3">
    <property type="entry name" value="SLR1566 PROTEIN"/>
    <property type="match status" value="1"/>
</dbReference>
<feature type="transmembrane region" description="Helical" evidence="1">
    <location>
        <begin position="180"/>
        <end position="197"/>
    </location>
</feature>
<evidence type="ECO:0000313" key="3">
    <source>
        <dbReference type="EMBL" id="MCZ8515538.1"/>
    </source>
</evidence>
<keyword evidence="1" id="KW-0472">Membrane</keyword>
<dbReference type="CDD" id="cd06423">
    <property type="entry name" value="CESA_like"/>
    <property type="match status" value="1"/>
</dbReference>
<dbReference type="PANTHER" id="PTHR43646">
    <property type="entry name" value="GLYCOSYLTRANSFERASE"/>
    <property type="match status" value="1"/>
</dbReference>
<keyword evidence="1" id="KW-1133">Transmembrane helix</keyword>
<comment type="caution">
    <text evidence="3">The sequence shown here is derived from an EMBL/GenBank/DDBJ whole genome shotgun (WGS) entry which is preliminary data.</text>
</comment>
<name>A0ABT4QF79_9BACL</name>
<dbReference type="InterPro" id="IPR029044">
    <property type="entry name" value="Nucleotide-diphossugar_trans"/>
</dbReference>
<evidence type="ECO:0000259" key="2">
    <source>
        <dbReference type="Pfam" id="PF00535"/>
    </source>
</evidence>